<dbReference type="InterPro" id="IPR016039">
    <property type="entry name" value="Thiolase-like"/>
</dbReference>
<dbReference type="GO" id="GO:0004312">
    <property type="term" value="F:fatty acid synthase activity"/>
    <property type="evidence" value="ECO:0007669"/>
    <property type="project" value="TreeGrafter"/>
</dbReference>
<dbReference type="GO" id="GO:0006633">
    <property type="term" value="P:fatty acid biosynthetic process"/>
    <property type="evidence" value="ECO:0007669"/>
    <property type="project" value="TreeGrafter"/>
</dbReference>
<keyword evidence="2" id="KW-0597">Phosphoprotein</keyword>
<dbReference type="InterPro" id="IPR050091">
    <property type="entry name" value="PKS_NRPS_Biosynth_Enz"/>
</dbReference>
<reference evidence="4 5" key="1">
    <citation type="submission" date="2017-05" db="EMBL/GenBank/DDBJ databases">
        <title>Streptomyces alboflavus Genome sequencing and assembly.</title>
        <authorList>
            <person name="Wang Y."/>
            <person name="Du B."/>
            <person name="Ding Y."/>
            <person name="Liu H."/>
            <person name="Hou Q."/>
            <person name="Liu K."/>
            <person name="Wang C."/>
            <person name="Yao L."/>
        </authorList>
    </citation>
    <scope>NUCLEOTIDE SEQUENCE [LARGE SCALE GENOMIC DNA]</scope>
    <source>
        <strain evidence="4 5">MDJK44</strain>
    </source>
</reference>
<evidence type="ECO:0000313" key="5">
    <source>
        <dbReference type="Proteomes" id="UP000195880"/>
    </source>
</evidence>
<accession>A0A1Z1WKW0</accession>
<keyword evidence="1" id="KW-0596">Phosphopantetheine</keyword>
<dbReference type="CDD" id="cd00833">
    <property type="entry name" value="PKS"/>
    <property type="match status" value="1"/>
</dbReference>
<dbReference type="SUPFAM" id="SSF53901">
    <property type="entry name" value="Thiolase-like"/>
    <property type="match status" value="1"/>
</dbReference>
<dbReference type="SMART" id="SM00827">
    <property type="entry name" value="PKS_AT"/>
    <property type="match status" value="1"/>
</dbReference>
<dbReference type="Gene3D" id="3.40.47.10">
    <property type="match status" value="1"/>
</dbReference>
<dbReference type="PANTHER" id="PTHR43775:SF37">
    <property type="entry name" value="SI:DKEY-61P9.11"/>
    <property type="match status" value="1"/>
</dbReference>
<dbReference type="SUPFAM" id="SSF55048">
    <property type="entry name" value="Probable ACP-binding domain of malonyl-CoA ACP transacylase"/>
    <property type="match status" value="1"/>
</dbReference>
<dbReference type="PROSITE" id="PS52004">
    <property type="entry name" value="KS3_2"/>
    <property type="match status" value="1"/>
</dbReference>
<dbReference type="InterPro" id="IPR016035">
    <property type="entry name" value="Acyl_Trfase/lysoPLipase"/>
</dbReference>
<proteinExistence type="predicted"/>
<dbReference type="Pfam" id="PF00698">
    <property type="entry name" value="Acyl_transf_1"/>
    <property type="match status" value="1"/>
</dbReference>
<dbReference type="SMART" id="SM00825">
    <property type="entry name" value="PKS_KS"/>
    <property type="match status" value="1"/>
</dbReference>
<evidence type="ECO:0000256" key="2">
    <source>
        <dbReference type="ARBA" id="ARBA00022553"/>
    </source>
</evidence>
<dbReference type="InterPro" id="IPR014043">
    <property type="entry name" value="Acyl_transferase_dom"/>
</dbReference>
<protein>
    <recommendedName>
        <fullName evidence="3">Ketosynthase family 3 (KS3) domain-containing protein</fullName>
    </recommendedName>
</protein>
<dbReference type="EMBL" id="CP021748">
    <property type="protein sequence ID" value="ARX87073.1"/>
    <property type="molecule type" value="Genomic_DNA"/>
</dbReference>
<evidence type="ECO:0000259" key="3">
    <source>
        <dbReference type="PROSITE" id="PS52004"/>
    </source>
</evidence>
<dbReference type="AlphaFoldDB" id="A0A1Z1WKW0"/>
<evidence type="ECO:0000313" key="4">
    <source>
        <dbReference type="EMBL" id="ARX87073.1"/>
    </source>
</evidence>
<dbReference type="InterPro" id="IPR014031">
    <property type="entry name" value="Ketoacyl_synth_C"/>
</dbReference>
<dbReference type="Gene3D" id="3.40.366.10">
    <property type="entry name" value="Malonyl-Coenzyme A Acyl Carrier Protein, domain 2"/>
    <property type="match status" value="1"/>
</dbReference>
<dbReference type="InterPro" id="IPR014030">
    <property type="entry name" value="Ketoacyl_synth_N"/>
</dbReference>
<evidence type="ECO:0000256" key="1">
    <source>
        <dbReference type="ARBA" id="ARBA00022450"/>
    </source>
</evidence>
<dbReference type="PANTHER" id="PTHR43775">
    <property type="entry name" value="FATTY ACID SYNTHASE"/>
    <property type="match status" value="1"/>
</dbReference>
<dbReference type="Gene3D" id="3.30.70.3290">
    <property type="match status" value="1"/>
</dbReference>
<dbReference type="InterPro" id="IPR001227">
    <property type="entry name" value="Ac_transferase_dom_sf"/>
</dbReference>
<dbReference type="Pfam" id="PF00109">
    <property type="entry name" value="ketoacyl-synt"/>
    <property type="match status" value="1"/>
</dbReference>
<feature type="domain" description="Ketosynthase family 3 (KS3)" evidence="3">
    <location>
        <begin position="1"/>
        <end position="410"/>
    </location>
</feature>
<dbReference type="KEGG" id="salf:SMD44_06554"/>
<keyword evidence="5" id="KW-1185">Reference proteome</keyword>
<name>A0A1Z1WKW0_9ACTN</name>
<dbReference type="Pfam" id="PF16197">
    <property type="entry name" value="KAsynt_C_assoc"/>
    <property type="match status" value="1"/>
</dbReference>
<dbReference type="SUPFAM" id="SSF52151">
    <property type="entry name" value="FabD/lysophospholipase-like"/>
    <property type="match status" value="1"/>
</dbReference>
<organism evidence="4 5">
    <name type="scientific">Streptomyces alboflavus</name>
    <dbReference type="NCBI Taxonomy" id="67267"/>
    <lineage>
        <taxon>Bacteria</taxon>
        <taxon>Bacillati</taxon>
        <taxon>Actinomycetota</taxon>
        <taxon>Actinomycetes</taxon>
        <taxon>Kitasatosporales</taxon>
        <taxon>Streptomycetaceae</taxon>
        <taxon>Streptomyces</taxon>
    </lineage>
</organism>
<dbReference type="InterPro" id="IPR032821">
    <property type="entry name" value="PKS_assoc"/>
</dbReference>
<dbReference type="Proteomes" id="UP000195880">
    <property type="component" value="Chromosome"/>
</dbReference>
<dbReference type="eggNOG" id="COG3321">
    <property type="taxonomic scope" value="Bacteria"/>
</dbReference>
<gene>
    <name evidence="4" type="ORF">SMD44_06554</name>
</gene>
<dbReference type="InterPro" id="IPR020841">
    <property type="entry name" value="PKS_Beta-ketoAc_synthase_dom"/>
</dbReference>
<dbReference type="InterPro" id="IPR016036">
    <property type="entry name" value="Malonyl_transacylase_ACP-bd"/>
</dbReference>
<dbReference type="Pfam" id="PF02801">
    <property type="entry name" value="Ketoacyl-synt_C"/>
    <property type="match status" value="1"/>
</dbReference>
<sequence>MSCRFPGAPDPEAYWHLLVTGQDAVTDMPAERAELGLGIEHGPAGKGAFLDGIDRFDPGFFHIPPREAALMDPQQRLVLELGWEALEQAGVVLADLRGGDTGIFLGATTGDYADLAHRAAEGSNVTHHSFTGLDRSLIAHRVSYVLGLRGPSLTVDAGQASSLVAVHMACQSLRSGESGVALAGGVELHLAPEKTALAQKLGGLSPDGRCHTFDARANGYVRGEGGAVVVLKPLRRALADGDRVHAVLRGSAVNNGGGAGLTVPHEDAQRDLLRRAHERAGTAPAEVGYVELHGTGSPVGDPVEAAALGAVLGSARPAGEPLRVGSVKTNIGHLGAAAGVAGLLKVVLSLTHGQLPPSLHYASPNPRIPLAELNLRVQDTVGDWPGEGERLAGVSSFGVGGTNCHVVVASAPEGTASSASNAGAEGAGDTEAEEAAVAAVSPSLRGDTLPWLVSGRSAAAVRAQAERLLAHLEGGTASAADIGLSLATTRTAFKHRAVVLGSGREELTAELAALAEGRRSATRISGTAEPRERVVFVFPGQGPQWTGMAGDLLDASDVFRARVEECATALAPHIDWDLEAVLRDTPGAASLERADVAQPALFAVMVSLAALWQSFGVEPAAVVGHGVGEISAAVVSGALSLEDGARVVALWSKAMSAAVGQGATLSVPLPVAEVTPRLSAWQDRLFVSSVDGPRLVTLSGDVEAVEALQAELVAEGVRARRVHTGLAPHRARMEVLREEVLGLLEPIRPRTPTLPMYSTGTGELVDGPVLDGTYWMSNLTGTVDFARTVRELAPGTDAFVEITPHPVLDMALRQITEDAGADAAIVGTLRRGEDGQRCFLTSLAQLNASGADVDWRPAFPADAAVVELPTYAFQRRGYWLEGLAATDATGIAAVAALQA</sequence>
<dbReference type="STRING" id="67267.GCA_000716675_01405"/>